<dbReference type="Proteomes" id="UP001556367">
    <property type="component" value="Unassembled WGS sequence"/>
</dbReference>
<evidence type="ECO:0000313" key="2">
    <source>
        <dbReference type="Proteomes" id="UP001556367"/>
    </source>
</evidence>
<organism evidence="1 2">
    <name type="scientific">Hohenbuehelia grisea</name>
    <dbReference type="NCBI Taxonomy" id="104357"/>
    <lineage>
        <taxon>Eukaryota</taxon>
        <taxon>Fungi</taxon>
        <taxon>Dikarya</taxon>
        <taxon>Basidiomycota</taxon>
        <taxon>Agaricomycotina</taxon>
        <taxon>Agaricomycetes</taxon>
        <taxon>Agaricomycetidae</taxon>
        <taxon>Agaricales</taxon>
        <taxon>Pleurotineae</taxon>
        <taxon>Pleurotaceae</taxon>
        <taxon>Hohenbuehelia</taxon>
    </lineage>
</organism>
<protein>
    <submittedName>
        <fullName evidence="1">Uncharacterized protein</fullName>
    </submittedName>
</protein>
<sequence length="156" mass="17009">MSLDMLEHLGGLDELVQVIYQGAHRFVVLSSVDSVQWRVHLGLSGHEGRWWRGLWSVDDVLELVGPKPSSILLEAFADKLVETIVKGELYISDWSTEKGVPLKVCLHDSNGCSLTTSCLSVLLDAIRLVDTWPNGETTAACSISRAHPGGGCITCH</sequence>
<evidence type="ECO:0000313" key="1">
    <source>
        <dbReference type="EMBL" id="KAL0956244.1"/>
    </source>
</evidence>
<dbReference type="EMBL" id="JASNQZ010000006">
    <property type="protein sequence ID" value="KAL0956244.1"/>
    <property type="molecule type" value="Genomic_DNA"/>
</dbReference>
<gene>
    <name evidence="1" type="ORF">HGRIS_002398</name>
</gene>
<reference evidence="2" key="1">
    <citation type="submission" date="2024-06" db="EMBL/GenBank/DDBJ databases">
        <title>Multi-omics analyses provide insights into the biosynthesis of the anticancer antibiotic pleurotin in Hohenbuehelia grisea.</title>
        <authorList>
            <person name="Weaver J.A."/>
            <person name="Alberti F."/>
        </authorList>
    </citation>
    <scope>NUCLEOTIDE SEQUENCE [LARGE SCALE GENOMIC DNA]</scope>
    <source>
        <strain evidence="2">T-177</strain>
    </source>
</reference>
<name>A0ABR3JKV5_9AGAR</name>
<comment type="caution">
    <text evidence="1">The sequence shown here is derived from an EMBL/GenBank/DDBJ whole genome shotgun (WGS) entry which is preliminary data.</text>
</comment>
<proteinExistence type="predicted"/>
<accession>A0ABR3JKV5</accession>
<keyword evidence="2" id="KW-1185">Reference proteome</keyword>